<dbReference type="InterPro" id="IPR017871">
    <property type="entry name" value="ABC_transporter-like_CS"/>
</dbReference>
<feature type="domain" description="ABC transporter" evidence="4">
    <location>
        <begin position="1"/>
        <end position="190"/>
    </location>
</feature>
<evidence type="ECO:0000256" key="2">
    <source>
        <dbReference type="ARBA" id="ARBA00022967"/>
    </source>
</evidence>
<dbReference type="Gene3D" id="2.40.50.140">
    <property type="entry name" value="Nucleic acid-binding proteins"/>
    <property type="match status" value="1"/>
</dbReference>
<dbReference type="InterPro" id="IPR027417">
    <property type="entry name" value="P-loop_NTPase"/>
</dbReference>
<keyword evidence="5" id="KW-0547">Nucleotide-binding</keyword>
<keyword evidence="3" id="KW-0472">Membrane</keyword>
<dbReference type="AlphaFoldDB" id="A0A1J5PYL5"/>
<dbReference type="PROSITE" id="PS00211">
    <property type="entry name" value="ABC_TRANSPORTER_1"/>
    <property type="match status" value="1"/>
</dbReference>
<keyword evidence="5" id="KW-0378">Hydrolase</keyword>
<dbReference type="GO" id="GO:0055052">
    <property type="term" value="C:ATP-binding cassette (ABC) transporter complex, substrate-binding subunit-containing"/>
    <property type="evidence" value="ECO:0007669"/>
    <property type="project" value="TreeGrafter"/>
</dbReference>
<dbReference type="InterPro" id="IPR012340">
    <property type="entry name" value="NA-bd_OB-fold"/>
</dbReference>
<evidence type="ECO:0000256" key="1">
    <source>
        <dbReference type="ARBA" id="ARBA00022475"/>
    </source>
</evidence>
<evidence type="ECO:0000313" key="5">
    <source>
        <dbReference type="EMBL" id="OIQ70363.1"/>
    </source>
</evidence>
<proteinExistence type="predicted"/>
<dbReference type="SUPFAM" id="SSF50331">
    <property type="entry name" value="MOP-like"/>
    <property type="match status" value="1"/>
</dbReference>
<dbReference type="Gene3D" id="3.40.50.300">
    <property type="entry name" value="P-loop containing nucleotide triphosphate hydrolases"/>
    <property type="match status" value="1"/>
</dbReference>
<dbReference type="EC" id="3.6.3.20" evidence="5"/>
<dbReference type="SUPFAM" id="SSF52540">
    <property type="entry name" value="P-loop containing nucleoside triphosphate hydrolases"/>
    <property type="match status" value="1"/>
</dbReference>
<dbReference type="InterPro" id="IPR008995">
    <property type="entry name" value="Mo/tungstate-bd_C_term_dom"/>
</dbReference>
<comment type="caution">
    <text evidence="5">The sequence shown here is derived from an EMBL/GenBank/DDBJ whole genome shotgun (WGS) entry which is preliminary data.</text>
</comment>
<name>A0A1J5PYL5_9ZZZZ</name>
<organism evidence="5">
    <name type="scientific">mine drainage metagenome</name>
    <dbReference type="NCBI Taxonomy" id="410659"/>
    <lineage>
        <taxon>unclassified sequences</taxon>
        <taxon>metagenomes</taxon>
        <taxon>ecological metagenomes</taxon>
    </lineage>
</organism>
<dbReference type="PROSITE" id="PS50893">
    <property type="entry name" value="ABC_TRANSPORTER_2"/>
    <property type="match status" value="1"/>
</dbReference>
<sequence>MRSICGLQTPDRGTLTLDAQNFSALPAWYRNIAMVYQQFINYPHLNVYENVAFPLRRKKLDDGVIDRRVRGVLDMVGLSGFDTRRPSQLSGGQQQRVALARALAREAGILLLDEPLVNLDYKLREQMRSEFRSLLAQQDQTIVIYNTTEPVEAMLLGDTVVVMHEGRILQVGTPSEVFDRPASMQVASVVNDPPMNFIQGRKEDGAIKLAGGVHIDLPSHLSGLAAGDYLFGIRANELRLGDMSVTAQVTFSEVSGSETFLYVDSPVGQMTLQVQGVHIHDLASNVGIGIPAERLFAFETHGQKALLAAPATGAQL</sequence>
<dbReference type="EMBL" id="MLJW01004242">
    <property type="protein sequence ID" value="OIQ70363.1"/>
    <property type="molecule type" value="Genomic_DNA"/>
</dbReference>
<evidence type="ECO:0000256" key="3">
    <source>
        <dbReference type="ARBA" id="ARBA00023136"/>
    </source>
</evidence>
<dbReference type="Pfam" id="PF00005">
    <property type="entry name" value="ABC_tran"/>
    <property type="match status" value="1"/>
</dbReference>
<gene>
    <name evidence="5" type="primary">ugpC_4</name>
    <name evidence="5" type="ORF">GALL_480240</name>
</gene>
<keyword evidence="2" id="KW-1278">Translocase</keyword>
<dbReference type="GO" id="GO:0005524">
    <property type="term" value="F:ATP binding"/>
    <property type="evidence" value="ECO:0007669"/>
    <property type="project" value="UniProtKB-KW"/>
</dbReference>
<protein>
    <submittedName>
        <fullName evidence="5">sn-glycerol-3-phosphate import ATP-binding protein UgpC</fullName>
        <ecNumber evidence="5">3.6.3.20</ecNumber>
    </submittedName>
</protein>
<dbReference type="InterPro" id="IPR003439">
    <property type="entry name" value="ABC_transporter-like_ATP-bd"/>
</dbReference>
<evidence type="ECO:0000259" key="4">
    <source>
        <dbReference type="PROSITE" id="PS50893"/>
    </source>
</evidence>
<dbReference type="PANTHER" id="PTHR43875:SF15">
    <property type="entry name" value="TREHALOSE IMPORT ATP-BINDING PROTEIN SUGC"/>
    <property type="match status" value="1"/>
</dbReference>
<dbReference type="GO" id="GO:0016887">
    <property type="term" value="F:ATP hydrolysis activity"/>
    <property type="evidence" value="ECO:0007669"/>
    <property type="project" value="InterPro"/>
</dbReference>
<dbReference type="Gene3D" id="2.40.50.100">
    <property type="match status" value="1"/>
</dbReference>
<dbReference type="PANTHER" id="PTHR43875">
    <property type="entry name" value="MALTODEXTRIN IMPORT ATP-BINDING PROTEIN MSMX"/>
    <property type="match status" value="1"/>
</dbReference>
<dbReference type="InterPro" id="IPR047641">
    <property type="entry name" value="ABC_transpr_MalK/UgpC-like"/>
</dbReference>
<reference evidence="5" key="1">
    <citation type="submission" date="2016-10" db="EMBL/GenBank/DDBJ databases">
        <title>Sequence of Gallionella enrichment culture.</title>
        <authorList>
            <person name="Poehlein A."/>
            <person name="Muehling M."/>
            <person name="Daniel R."/>
        </authorList>
    </citation>
    <scope>NUCLEOTIDE SEQUENCE</scope>
</reference>
<keyword evidence="5" id="KW-0067">ATP-binding</keyword>
<accession>A0A1J5PYL5</accession>
<keyword evidence="1" id="KW-1003">Cell membrane</keyword>